<keyword evidence="7 9" id="KW-0238">DNA-binding</keyword>
<dbReference type="EMBL" id="LYOS01000002">
    <property type="protein sequence ID" value="OFV68248.1"/>
    <property type="molecule type" value="Genomic_DNA"/>
</dbReference>
<evidence type="ECO:0000256" key="6">
    <source>
        <dbReference type="ARBA" id="ARBA00023029"/>
    </source>
</evidence>
<dbReference type="SMART" id="SM00434">
    <property type="entry name" value="TOP4c"/>
    <property type="match status" value="1"/>
</dbReference>
<keyword evidence="5 9" id="KW-0067">ATP-binding</keyword>
<organism evidence="11 12">
    <name type="scientific">Candidatus Syntropharchaeum caldarium</name>
    <dbReference type="NCBI Taxonomy" id="1838285"/>
    <lineage>
        <taxon>Archaea</taxon>
        <taxon>Methanobacteriati</taxon>
        <taxon>Methanobacteriota</taxon>
        <taxon>Stenosarchaea group</taxon>
        <taxon>Methanomicrobia</taxon>
        <taxon>Methanosarcinales</taxon>
        <taxon>ANME-2 cluster</taxon>
        <taxon>Candidatus Syntropharchaeum</taxon>
    </lineage>
</organism>
<dbReference type="GO" id="GO:0006265">
    <property type="term" value="P:DNA topological change"/>
    <property type="evidence" value="ECO:0007669"/>
    <property type="project" value="UniProtKB-UniRule"/>
</dbReference>
<dbReference type="GO" id="GO:0006261">
    <property type="term" value="P:DNA-templated DNA replication"/>
    <property type="evidence" value="ECO:0007669"/>
    <property type="project" value="UniProtKB-UniRule"/>
</dbReference>
<dbReference type="CDD" id="cd00187">
    <property type="entry name" value="TOP4c"/>
    <property type="match status" value="1"/>
</dbReference>
<comment type="subunit">
    <text evidence="9">Heterotetramer, composed of two GyrA and two GyrB chains. In the heterotetramer, GyrA contains the active site tyrosine that forms a transient covalent intermediate with DNA, while GyrB binds cofactors and catalyzes ATP hydrolysis.</text>
</comment>
<reference evidence="11" key="1">
    <citation type="submission" date="2016-05" db="EMBL/GenBank/DDBJ databases">
        <title>Microbial consortia oxidize butane by reversing methanogenesis.</title>
        <authorList>
            <person name="Laso-Perez R."/>
            <person name="Richter M."/>
            <person name="Wegener G."/>
            <person name="Musat F."/>
        </authorList>
    </citation>
    <scope>NUCLEOTIDE SEQUENCE [LARGE SCALE GENOMIC DNA]</scope>
    <source>
        <strain evidence="11">BOX2</strain>
    </source>
</reference>
<dbReference type="AlphaFoldDB" id="A0A1F2PAJ1"/>
<comment type="catalytic activity">
    <reaction evidence="1 9">
        <text>ATP-dependent breakage, passage and rejoining of double-stranded DNA.</text>
        <dbReference type="EC" id="5.6.2.2"/>
    </reaction>
</comment>
<dbReference type="NCBIfam" id="NF004043">
    <property type="entry name" value="PRK05560.1"/>
    <property type="match status" value="1"/>
</dbReference>
<dbReference type="GO" id="GO:0005737">
    <property type="term" value="C:cytoplasm"/>
    <property type="evidence" value="ECO:0007669"/>
    <property type="project" value="UniProtKB-SubCell"/>
</dbReference>
<dbReference type="InterPro" id="IPR013758">
    <property type="entry name" value="Topo_IIA_A/C_ab"/>
</dbReference>
<dbReference type="InterPro" id="IPR002205">
    <property type="entry name" value="Topo_IIA_dom_A"/>
</dbReference>
<sequence>MVVSERVIPVSIEDEMKRSYIDYAMSVIIGRALPDVRDGLKPVHRRILYAMYDMGLTSDKPYRKTARIVGDVLGKYHPHGDIAVYDALVRMVQDFSLRYPLIDGQGNFGSVDGDSAAAMRYTEARLAKIAELMLVDIKKETVDFTPNFDETLQEPVVLPAMLPNLLINGSSGIAVGMATNMPPHNLSEVVDGILMVLENPEVTTTEIMKAIPAPDFPTGGIIMGVEGVRNAYETGRGSIKIRAKAAIENGGKYAKIIVSEIPYQVNKSRLIEKIAGLTRDKTIEGIRDLRDESDKNGMRIMIELKSGVNPNIVLNQLYKHTEMEVGYGIINLAIVDGVPEVLGLKQIISHYIAHRREIIRRRTEFDLKKARNRFHIVEGLLIALSDIDRVIKIIKSSENAERARVTLQDLLKLSEIQAKEILNMRLQRLTALEQQKLEDEHKELTKQIEHLEGILADETKITAIIGDELRELKTNYGDERRTEIIHTSGEIEIEDLIADEPMIIAITHAGYIKRMPTDTFRSQGRGGKGVIGMETKEEDFVEDIFSASMRDFLLYFTNRGRVFRLKVYEIPAGTRQTRGKPIINLLNLDQGERVVAISRIADFDEEHYLFFATKSGMVKKTVASAFENVTKAGKIAIGLKTGDEVVGVKSTDGSSEIILGSRFGKAVRFSESDVRPMGRTARGVRGIRLDEGDSVISMVIVNEDETLLTVTTNGYGKRTKFEEYPLHRRGGKGVINIITTRRNGLVAGIIAVKDDDEIMITTQKGLVIRQRVDNIRVIGRNTQGVRIMRLGNGDGDQVVGVARIVD</sequence>
<dbReference type="Gene3D" id="3.90.199.10">
    <property type="entry name" value="Topoisomerase II, domain 5"/>
    <property type="match status" value="1"/>
</dbReference>
<dbReference type="InterPro" id="IPR035516">
    <property type="entry name" value="Gyrase/topoIV_suA_C"/>
</dbReference>
<comment type="caution">
    <text evidence="11">The sequence shown here is derived from an EMBL/GenBank/DDBJ whole genome shotgun (WGS) entry which is preliminary data.</text>
</comment>
<keyword evidence="4 9" id="KW-0547">Nucleotide-binding</keyword>
<dbReference type="PROSITE" id="PS52040">
    <property type="entry name" value="TOPO_IIA"/>
    <property type="match status" value="1"/>
</dbReference>
<dbReference type="Proteomes" id="UP000186940">
    <property type="component" value="Unassembled WGS sequence"/>
</dbReference>
<evidence type="ECO:0000256" key="7">
    <source>
        <dbReference type="ARBA" id="ARBA00023125"/>
    </source>
</evidence>
<comment type="function">
    <text evidence="9">A type II topoisomerase that negatively supercoils closed circular double-stranded (ds) DNA in an ATP-dependent manner to modulate DNA topology and maintain chromosomes in an underwound state. Negative supercoiling favors strand separation, and DNA replication, transcription, recombination and repair, all of which involve strand separation. Also able to catalyze the interconversion of other topological isomers of dsDNA rings, including catenanes and knotted rings. Type II topoisomerases break and join 2 DNA strands simultaneously in an ATP-dependent manner.</text>
</comment>
<dbReference type="FunFam" id="2.120.10.90:FF:000004">
    <property type="entry name" value="DNA gyrase subunit A"/>
    <property type="match status" value="1"/>
</dbReference>
<protein>
    <recommendedName>
        <fullName evidence="9">DNA gyrase subunit A</fullName>
        <ecNumber evidence="9">5.6.2.2</ecNumber>
    </recommendedName>
</protein>
<keyword evidence="8 9" id="KW-0413">Isomerase</keyword>
<feature type="domain" description="Topo IIA-type catalytic" evidence="10">
    <location>
        <begin position="33"/>
        <end position="496"/>
    </location>
</feature>
<dbReference type="FunFam" id="3.30.1360.40:FF:000002">
    <property type="entry name" value="DNA gyrase subunit A"/>
    <property type="match status" value="1"/>
</dbReference>
<dbReference type="GO" id="GO:0005694">
    <property type="term" value="C:chromosome"/>
    <property type="evidence" value="ECO:0007669"/>
    <property type="project" value="InterPro"/>
</dbReference>
<dbReference type="NCBIfam" id="TIGR01063">
    <property type="entry name" value="gyrA"/>
    <property type="match status" value="1"/>
</dbReference>
<dbReference type="InterPro" id="IPR013757">
    <property type="entry name" value="Topo_IIA_A_a_sf"/>
</dbReference>
<evidence type="ECO:0000256" key="8">
    <source>
        <dbReference type="ARBA" id="ARBA00023235"/>
    </source>
</evidence>
<dbReference type="InterPro" id="IPR050220">
    <property type="entry name" value="Type_II_DNA_Topoisomerases"/>
</dbReference>
<keyword evidence="3 9" id="KW-0963">Cytoplasm</keyword>
<dbReference type="SUPFAM" id="SSF56719">
    <property type="entry name" value="Type II DNA topoisomerase"/>
    <property type="match status" value="1"/>
</dbReference>
<dbReference type="SUPFAM" id="SSF101904">
    <property type="entry name" value="GyrA/ParC C-terminal domain-like"/>
    <property type="match status" value="1"/>
</dbReference>
<dbReference type="STRING" id="1838285.SCAL_000888"/>
<dbReference type="NCBIfam" id="NF004044">
    <property type="entry name" value="PRK05561.1"/>
    <property type="match status" value="1"/>
</dbReference>
<dbReference type="PANTHER" id="PTHR43493:SF5">
    <property type="entry name" value="DNA GYRASE SUBUNIT A, CHLOROPLASTIC_MITOCHONDRIAL"/>
    <property type="match status" value="1"/>
</dbReference>
<keyword evidence="12" id="KW-1185">Reference proteome</keyword>
<dbReference type="InterPro" id="IPR006691">
    <property type="entry name" value="GyrA/parC_rep"/>
</dbReference>
<evidence type="ECO:0000313" key="11">
    <source>
        <dbReference type="EMBL" id="OFV68248.1"/>
    </source>
</evidence>
<evidence type="ECO:0000259" key="10">
    <source>
        <dbReference type="PROSITE" id="PS52040"/>
    </source>
</evidence>
<dbReference type="FunFam" id="1.10.268.10:FF:000001">
    <property type="entry name" value="DNA gyrase subunit A"/>
    <property type="match status" value="1"/>
</dbReference>
<evidence type="ECO:0000256" key="9">
    <source>
        <dbReference type="HAMAP-Rule" id="MF_01897"/>
    </source>
</evidence>
<feature type="short sequence motif" description="GyrA-box" evidence="9">
    <location>
        <begin position="523"/>
        <end position="529"/>
    </location>
</feature>
<dbReference type="Pfam" id="PF03989">
    <property type="entry name" value="DNA_gyraseA_C"/>
    <property type="match status" value="6"/>
</dbReference>
<name>A0A1F2PAJ1_9EURY</name>
<evidence type="ECO:0000256" key="4">
    <source>
        <dbReference type="ARBA" id="ARBA00022741"/>
    </source>
</evidence>
<feature type="active site" description="O-(5'-phospho-DNA)-tyrosine intermediate" evidence="9">
    <location>
        <position position="121"/>
    </location>
</feature>
<evidence type="ECO:0000256" key="3">
    <source>
        <dbReference type="ARBA" id="ARBA00022490"/>
    </source>
</evidence>
<dbReference type="PATRIC" id="fig|1838285.3.peg.897"/>
<dbReference type="Gene3D" id="3.30.1360.40">
    <property type="match status" value="1"/>
</dbReference>
<dbReference type="GO" id="GO:0009330">
    <property type="term" value="C:DNA topoisomerase type II (double strand cut, ATP-hydrolyzing) complex"/>
    <property type="evidence" value="ECO:0007669"/>
    <property type="project" value="TreeGrafter"/>
</dbReference>
<dbReference type="InterPro" id="IPR013760">
    <property type="entry name" value="Topo_IIA-like_dom_sf"/>
</dbReference>
<comment type="subcellular location">
    <subcellularLocation>
        <location evidence="9">Cytoplasm</location>
    </subcellularLocation>
</comment>
<dbReference type="GO" id="GO:0005524">
    <property type="term" value="F:ATP binding"/>
    <property type="evidence" value="ECO:0007669"/>
    <property type="project" value="UniProtKB-UniRule"/>
</dbReference>
<dbReference type="FunFam" id="3.90.199.10:FF:000001">
    <property type="entry name" value="DNA gyrase subunit A"/>
    <property type="match status" value="1"/>
</dbReference>
<evidence type="ECO:0000313" key="12">
    <source>
        <dbReference type="Proteomes" id="UP000186940"/>
    </source>
</evidence>
<dbReference type="Pfam" id="PF00521">
    <property type="entry name" value="DNA_topoisoIV"/>
    <property type="match status" value="1"/>
</dbReference>
<accession>A0A1F2PAJ1</accession>
<evidence type="ECO:0000256" key="1">
    <source>
        <dbReference type="ARBA" id="ARBA00000185"/>
    </source>
</evidence>
<comment type="similarity">
    <text evidence="2 9">Belongs to the type II topoisomerase GyrA/ParC subunit family.</text>
</comment>
<dbReference type="Gene3D" id="2.120.10.90">
    <property type="entry name" value="DNA gyrase/topoisomerase IV, subunit A, C-terminal"/>
    <property type="match status" value="1"/>
</dbReference>
<dbReference type="GO" id="GO:0003677">
    <property type="term" value="F:DNA binding"/>
    <property type="evidence" value="ECO:0007669"/>
    <property type="project" value="UniProtKB-UniRule"/>
</dbReference>
<dbReference type="InterPro" id="IPR005743">
    <property type="entry name" value="GyrA"/>
</dbReference>
<dbReference type="PANTHER" id="PTHR43493">
    <property type="entry name" value="DNA GYRASE/TOPOISOMERASE SUBUNIT A"/>
    <property type="match status" value="1"/>
</dbReference>
<dbReference type="Gene3D" id="1.10.268.10">
    <property type="entry name" value="Topoisomerase, domain 3"/>
    <property type="match status" value="1"/>
</dbReference>
<dbReference type="HAMAP" id="MF_01897">
    <property type="entry name" value="GyrA"/>
    <property type="match status" value="1"/>
</dbReference>
<proteinExistence type="inferred from homology"/>
<evidence type="ECO:0000256" key="2">
    <source>
        <dbReference type="ARBA" id="ARBA00008263"/>
    </source>
</evidence>
<evidence type="ECO:0000256" key="5">
    <source>
        <dbReference type="ARBA" id="ARBA00022840"/>
    </source>
</evidence>
<comment type="miscellaneous">
    <text evidence="9">Few gyrases are as efficient as E.coli at forming negative supercoils. Not all organisms have 2 type II topoisomerases; in organisms with a single type II topoisomerase this enzyme also has to decatenate newly replicated chromosomes.</text>
</comment>
<keyword evidence="6 9" id="KW-0799">Topoisomerase</keyword>
<gene>
    <name evidence="9" type="primary">gyrA</name>
    <name evidence="11" type="ORF">SCAL_000888</name>
</gene>
<dbReference type="EC" id="5.6.2.2" evidence="9"/>
<dbReference type="GO" id="GO:0003918">
    <property type="term" value="F:DNA topoisomerase type II (double strand cut, ATP-hydrolyzing) activity"/>
    <property type="evidence" value="ECO:0007669"/>
    <property type="project" value="UniProtKB-UniRule"/>
</dbReference>